<evidence type="ECO:0000313" key="3">
    <source>
        <dbReference type="EMBL" id="PLW82328.1"/>
    </source>
</evidence>
<protein>
    <recommendedName>
        <fullName evidence="5">DUF3261 domain-containing protein</fullName>
    </recommendedName>
</protein>
<dbReference type="AlphaFoldDB" id="A0A2N5Y1R6"/>
<accession>A0A2N5Y1R6</accession>
<name>A0A2N5Y1R6_9GAMM</name>
<comment type="caution">
    <text evidence="3">The sequence shown here is derived from an EMBL/GenBank/DDBJ whole genome shotgun (WGS) entry which is preliminary data.</text>
</comment>
<proteinExistence type="predicted"/>
<dbReference type="Proteomes" id="UP000234845">
    <property type="component" value="Unassembled WGS sequence"/>
</dbReference>
<feature type="region of interest" description="Disordered" evidence="1">
    <location>
        <begin position="163"/>
        <end position="196"/>
    </location>
</feature>
<keyword evidence="2" id="KW-0732">Signal</keyword>
<gene>
    <name evidence="3" type="ORF">CWI75_11195</name>
</gene>
<evidence type="ECO:0000256" key="1">
    <source>
        <dbReference type="SAM" id="MobiDB-lite"/>
    </source>
</evidence>
<evidence type="ECO:0008006" key="5">
    <source>
        <dbReference type="Google" id="ProtNLM"/>
    </source>
</evidence>
<dbReference type="EMBL" id="PKLZ01000008">
    <property type="protein sequence ID" value="PLW82328.1"/>
    <property type="molecule type" value="Genomic_DNA"/>
</dbReference>
<feature type="chain" id="PRO_5014600668" description="DUF3261 domain-containing protein" evidence="2">
    <location>
        <begin position="21"/>
        <end position="196"/>
    </location>
</feature>
<feature type="compositionally biased region" description="Polar residues" evidence="1">
    <location>
        <begin position="167"/>
        <end position="183"/>
    </location>
</feature>
<sequence>MRCTALLLMCVCLAACTQWRYDLGEPLSPAAPQIAAETALPLGEVLARLGPPLRISALPGGFALAWEYWEIRENLLGFSLGAMGVDFLSIDWGEAHARSQFLLLNFNDEHRLTGGSYQAREGVAGGGGSVQPFVSIVPVVDIEDMVEHLPQHAWGRGQLEPLPISLNRKQSPDQGQGGVSQRDTPVGIGQQALELR</sequence>
<reference evidence="4" key="1">
    <citation type="submission" date="2017-11" db="EMBL/GenBank/DDBJ databases">
        <title>The draft genome sequence of Chromatocurvus sp. F02.</title>
        <authorList>
            <person name="Du Z.-J."/>
            <person name="Chang Y.-Q."/>
        </authorList>
    </citation>
    <scope>NUCLEOTIDE SEQUENCE [LARGE SCALE GENOMIC DNA]</scope>
    <source>
        <strain evidence="4">F02</strain>
    </source>
</reference>
<organism evidence="3 4">
    <name type="scientific">Kineobactrum sediminis</name>
    <dbReference type="NCBI Taxonomy" id="1905677"/>
    <lineage>
        <taxon>Bacteria</taxon>
        <taxon>Pseudomonadati</taxon>
        <taxon>Pseudomonadota</taxon>
        <taxon>Gammaproteobacteria</taxon>
        <taxon>Cellvibrionales</taxon>
        <taxon>Halieaceae</taxon>
        <taxon>Kineobactrum</taxon>
    </lineage>
</organism>
<feature type="signal peptide" evidence="2">
    <location>
        <begin position="1"/>
        <end position="20"/>
    </location>
</feature>
<evidence type="ECO:0000256" key="2">
    <source>
        <dbReference type="SAM" id="SignalP"/>
    </source>
</evidence>
<evidence type="ECO:0000313" key="4">
    <source>
        <dbReference type="Proteomes" id="UP000234845"/>
    </source>
</evidence>
<keyword evidence="4" id="KW-1185">Reference proteome</keyword>